<evidence type="ECO:0000259" key="1">
    <source>
        <dbReference type="Pfam" id="PF06985"/>
    </source>
</evidence>
<evidence type="ECO:0000259" key="2">
    <source>
        <dbReference type="Pfam" id="PF26640"/>
    </source>
</evidence>
<dbReference type="Pfam" id="PF26640">
    <property type="entry name" value="DUF8212"/>
    <property type="match status" value="1"/>
</dbReference>
<protein>
    <submittedName>
        <fullName evidence="3">Maturation of 5S rRNA</fullName>
    </submittedName>
</protein>
<reference evidence="3 4" key="1">
    <citation type="journal article" date="2023" name="Res Sq">
        <title>Genomic and morphological characterization of Knufia obscura isolated from the Mars 2020 spacecraft assembly facility.</title>
        <authorList>
            <person name="Chander A.M."/>
            <person name="Teixeira M.M."/>
            <person name="Singh N.K."/>
            <person name="Williams M.P."/>
            <person name="Parker C.W."/>
            <person name="Leo P."/>
            <person name="Stajich J.E."/>
            <person name="Torok T."/>
            <person name="Tighe S."/>
            <person name="Mason C.E."/>
            <person name="Venkateswaran K."/>
        </authorList>
    </citation>
    <scope>NUCLEOTIDE SEQUENCE [LARGE SCALE GENOMIC DNA]</scope>
    <source>
        <strain evidence="3 4">CCFEE 5817</strain>
    </source>
</reference>
<dbReference type="GeneID" id="90002532"/>
<comment type="caution">
    <text evidence="3">The sequence shown here is derived from an EMBL/GenBank/DDBJ whole genome shotgun (WGS) entry which is preliminary data.</text>
</comment>
<dbReference type="EMBL" id="JAVHJV010000012">
    <property type="protein sequence ID" value="KAK5938891.1"/>
    <property type="molecule type" value="Genomic_DNA"/>
</dbReference>
<sequence length="568" mass="64711">MAQCPSNEYAILSHTWHDDKVNFDEFQSGRSRDKQGFWKIQQCCKQAKGEGLRYAWVDTCCIDKRSSAELSEAINSMFNWYKSARICYVYMEDVGITLDGDVLIEVISKSRWFTRGWTLQELLAPQSVSFYDAEWNALGSKHELSRMVAQSSGVDVDLLTGIRQIDEYSIAQRMSWASTRKTTRIEDAAYSLLGIFDVNMPLLYGEGTKAFLRLQEMIIQRTDDETIFAWTGVDPAGSGLLASSPAQFSEGGKIERDDLGEERPPYSVTNRGLAIQLKLMPYTMNTYMAPLSCCRRYNAKSYQLKIFLGRTTADSQYRRVRVHGRDLAEPIKHPFKFFRRFYNDGWSQRNAQTVLLYVPNVSRWSLAFAAGEPILHFSWTTSESYYGHFSPRVNTTVAIQDLQNGVSICFQNFLPQRLPPRWLRLGFDRSFRPVCFLSSLNSPQSVEDHCAAISFWSCSSYSPLLETVAGNEAPDGVFAGYPEDLRFKHATKHEIDSSDIRAVRGHRLQGLIATFTEETDDASVDIELRMVPRRDSETANDIQWNVALAEKYVYRSNEAALGHSPRTT</sequence>
<dbReference type="RefSeq" id="XP_064726981.1">
    <property type="nucleotide sequence ID" value="XM_064877479.1"/>
</dbReference>
<dbReference type="PANTHER" id="PTHR10622">
    <property type="entry name" value="HET DOMAIN-CONTAINING PROTEIN"/>
    <property type="match status" value="1"/>
</dbReference>
<feature type="domain" description="DUF8212" evidence="2">
    <location>
        <begin position="209"/>
        <end position="233"/>
    </location>
</feature>
<evidence type="ECO:0000313" key="4">
    <source>
        <dbReference type="Proteomes" id="UP001334248"/>
    </source>
</evidence>
<accession>A0ABR0RE36</accession>
<gene>
    <name evidence="3" type="primary">gse1_1</name>
    <name evidence="3" type="ORF">PMZ80_009083</name>
</gene>
<dbReference type="InterPro" id="IPR058525">
    <property type="entry name" value="DUF8212"/>
</dbReference>
<organism evidence="3 4">
    <name type="scientific">Knufia obscura</name>
    <dbReference type="NCBI Taxonomy" id="1635080"/>
    <lineage>
        <taxon>Eukaryota</taxon>
        <taxon>Fungi</taxon>
        <taxon>Dikarya</taxon>
        <taxon>Ascomycota</taxon>
        <taxon>Pezizomycotina</taxon>
        <taxon>Eurotiomycetes</taxon>
        <taxon>Chaetothyriomycetidae</taxon>
        <taxon>Chaetothyriales</taxon>
        <taxon>Trichomeriaceae</taxon>
        <taxon>Knufia</taxon>
    </lineage>
</organism>
<dbReference type="PANTHER" id="PTHR10622:SF10">
    <property type="entry name" value="HET DOMAIN-CONTAINING PROTEIN"/>
    <property type="match status" value="1"/>
</dbReference>
<dbReference type="InterPro" id="IPR010730">
    <property type="entry name" value="HET"/>
</dbReference>
<dbReference type="Proteomes" id="UP001334248">
    <property type="component" value="Unassembled WGS sequence"/>
</dbReference>
<feature type="domain" description="Heterokaryon incompatibility" evidence="1">
    <location>
        <begin position="9"/>
        <end position="92"/>
    </location>
</feature>
<evidence type="ECO:0000313" key="3">
    <source>
        <dbReference type="EMBL" id="KAK5938891.1"/>
    </source>
</evidence>
<keyword evidence="4" id="KW-1185">Reference proteome</keyword>
<dbReference type="Pfam" id="PF06985">
    <property type="entry name" value="HET"/>
    <property type="match status" value="1"/>
</dbReference>
<proteinExistence type="predicted"/>
<name>A0ABR0RE36_9EURO</name>